<comment type="subcellular location">
    <subcellularLocation>
        <location evidence="1">Membrane</location>
        <topology evidence="1">Multi-pass membrane protein</topology>
    </subcellularLocation>
</comment>
<reference evidence="7 8" key="1">
    <citation type="journal article" date="2024" name="Chem. Sci.">
        <title>Discovery of megapolipeptins by genome mining of a Burkholderiales bacteria collection.</title>
        <authorList>
            <person name="Paulo B.S."/>
            <person name="Recchia M.J.J."/>
            <person name="Lee S."/>
            <person name="Fergusson C.H."/>
            <person name="Romanowski S.B."/>
            <person name="Hernandez A."/>
            <person name="Krull N."/>
            <person name="Liu D.Y."/>
            <person name="Cavanagh H."/>
            <person name="Bos A."/>
            <person name="Gray C.A."/>
            <person name="Murphy B.T."/>
            <person name="Linington R.G."/>
            <person name="Eustaquio A.S."/>
        </authorList>
    </citation>
    <scope>NUCLEOTIDE SEQUENCE [LARGE SCALE GENOMIC DNA]</scope>
    <source>
        <strain evidence="7 8">RL17-338-BIC-A</strain>
    </source>
</reference>
<accession>A0ABW9E8Y7</accession>
<protein>
    <submittedName>
        <fullName evidence="7">MDR family MFS transporter</fullName>
    </submittedName>
</protein>
<dbReference type="InterPro" id="IPR020846">
    <property type="entry name" value="MFS_dom"/>
</dbReference>
<feature type="transmembrane region" description="Helical" evidence="5">
    <location>
        <begin position="147"/>
        <end position="170"/>
    </location>
</feature>
<feature type="transmembrane region" description="Helical" evidence="5">
    <location>
        <begin position="340"/>
        <end position="365"/>
    </location>
</feature>
<feature type="domain" description="Major facilitator superfamily (MFS) profile" evidence="6">
    <location>
        <begin position="1"/>
        <end position="443"/>
    </location>
</feature>
<dbReference type="RefSeq" id="WP_408341197.1">
    <property type="nucleotide sequence ID" value="NZ_JAQQCF010000085.1"/>
</dbReference>
<organism evidence="7 8">
    <name type="scientific">Paraburkholderia metrosideri</name>
    <dbReference type="NCBI Taxonomy" id="580937"/>
    <lineage>
        <taxon>Bacteria</taxon>
        <taxon>Pseudomonadati</taxon>
        <taxon>Pseudomonadota</taxon>
        <taxon>Betaproteobacteria</taxon>
        <taxon>Burkholderiales</taxon>
        <taxon>Burkholderiaceae</taxon>
        <taxon>Paraburkholderia</taxon>
    </lineage>
</organism>
<keyword evidence="2 5" id="KW-0812">Transmembrane</keyword>
<dbReference type="Gene3D" id="1.20.1250.20">
    <property type="entry name" value="MFS general substrate transporter like domains"/>
    <property type="match status" value="1"/>
</dbReference>
<feature type="transmembrane region" description="Helical" evidence="5">
    <location>
        <begin position="208"/>
        <end position="228"/>
    </location>
</feature>
<feature type="transmembrane region" description="Helical" evidence="5">
    <location>
        <begin position="61"/>
        <end position="80"/>
    </location>
</feature>
<evidence type="ECO:0000256" key="5">
    <source>
        <dbReference type="SAM" id="Phobius"/>
    </source>
</evidence>
<dbReference type="Gene3D" id="1.20.1720.10">
    <property type="entry name" value="Multidrug resistance protein D"/>
    <property type="match status" value="1"/>
</dbReference>
<feature type="transmembrane region" description="Helical" evidence="5">
    <location>
        <begin position="417"/>
        <end position="438"/>
    </location>
</feature>
<feature type="transmembrane region" description="Helical" evidence="5">
    <location>
        <begin position="289"/>
        <end position="308"/>
    </location>
</feature>
<feature type="transmembrane region" description="Helical" evidence="5">
    <location>
        <begin position="386"/>
        <end position="405"/>
    </location>
</feature>
<keyword evidence="8" id="KW-1185">Reference proteome</keyword>
<dbReference type="PROSITE" id="PS50850">
    <property type="entry name" value="MFS"/>
    <property type="match status" value="1"/>
</dbReference>
<feature type="transmembrane region" description="Helical" evidence="5">
    <location>
        <begin position="119"/>
        <end position="141"/>
    </location>
</feature>
<proteinExistence type="predicted"/>
<name>A0ABW9E8Y7_9BURK</name>
<dbReference type="CDD" id="cd17502">
    <property type="entry name" value="MFS_Azr1_MDR_like"/>
    <property type="match status" value="1"/>
</dbReference>
<evidence type="ECO:0000256" key="2">
    <source>
        <dbReference type="ARBA" id="ARBA00022692"/>
    </source>
</evidence>
<gene>
    <name evidence="7" type="ORF">PQQ63_38475</name>
</gene>
<keyword evidence="3 5" id="KW-1133">Transmembrane helix</keyword>
<dbReference type="EMBL" id="JAQQCF010000085">
    <property type="protein sequence ID" value="MFM0642561.1"/>
    <property type="molecule type" value="Genomic_DNA"/>
</dbReference>
<sequence length="460" mass="47941">MLVLFISTLDQTIVAAALGRIGAELGDAGNAPWIATSYLLTSAVTTLIFGKLGDMIGRKPVFLASVAIFVVGSALCAAAPNMAWLIAFRAFQGLGGGGLNSLVMAIVGDLAPPRERARYQAVLGIVPAIAIILGPVLGGVIVDHWSWIWIFVINVPIGLLAFGIIGARLHLPGRARSHRLDIWGSVLAIVFTTSFLLSMVYGGQAYPWSAWQTLGLAAVTLVSLLAYLAVEHAAAEPITPLQLFGNSIFAVSATLFFLSTAALFVGMLYVPLMLQSTFGLDASVSGASIVPLLLGLIVATMVTGGIISHSGRYKAFPIAGAILSGIGFCALARIDLTTPLWHVLIMLAVIGIGLGFFIQVVVLAGQNAVEHRHLGVATGALNFFKTLGGATGAAVFGSILTARLARAGNAGEMLHAYGSVFVSAAAMMGIALLLALLLREKPLSAEMIEVAEGRVDVPEY</sequence>
<evidence type="ECO:0000256" key="3">
    <source>
        <dbReference type="ARBA" id="ARBA00022989"/>
    </source>
</evidence>
<dbReference type="SUPFAM" id="SSF103473">
    <property type="entry name" value="MFS general substrate transporter"/>
    <property type="match status" value="1"/>
</dbReference>
<feature type="transmembrane region" description="Helical" evidence="5">
    <location>
        <begin position="182"/>
        <end position="202"/>
    </location>
</feature>
<dbReference type="Pfam" id="PF07690">
    <property type="entry name" value="MFS_1"/>
    <property type="match status" value="1"/>
</dbReference>
<dbReference type="Proteomes" id="UP001629432">
    <property type="component" value="Unassembled WGS sequence"/>
</dbReference>
<evidence type="ECO:0000256" key="4">
    <source>
        <dbReference type="ARBA" id="ARBA00023136"/>
    </source>
</evidence>
<dbReference type="InterPro" id="IPR036259">
    <property type="entry name" value="MFS_trans_sf"/>
</dbReference>
<feature type="transmembrane region" description="Helical" evidence="5">
    <location>
        <begin position="86"/>
        <end position="107"/>
    </location>
</feature>
<feature type="transmembrane region" description="Helical" evidence="5">
    <location>
        <begin position="31"/>
        <end position="49"/>
    </location>
</feature>
<dbReference type="InterPro" id="IPR011701">
    <property type="entry name" value="MFS"/>
</dbReference>
<dbReference type="PRINTS" id="PR01036">
    <property type="entry name" value="TCRTETB"/>
</dbReference>
<feature type="transmembrane region" description="Helical" evidence="5">
    <location>
        <begin position="248"/>
        <end position="269"/>
    </location>
</feature>
<keyword evidence="4 5" id="KW-0472">Membrane</keyword>
<evidence type="ECO:0000313" key="7">
    <source>
        <dbReference type="EMBL" id="MFM0642561.1"/>
    </source>
</evidence>
<evidence type="ECO:0000256" key="1">
    <source>
        <dbReference type="ARBA" id="ARBA00004141"/>
    </source>
</evidence>
<dbReference type="PANTHER" id="PTHR23501">
    <property type="entry name" value="MAJOR FACILITATOR SUPERFAMILY"/>
    <property type="match status" value="1"/>
</dbReference>
<comment type="caution">
    <text evidence="7">The sequence shown here is derived from an EMBL/GenBank/DDBJ whole genome shotgun (WGS) entry which is preliminary data.</text>
</comment>
<dbReference type="PANTHER" id="PTHR23501:SF197">
    <property type="entry name" value="COMD"/>
    <property type="match status" value="1"/>
</dbReference>
<evidence type="ECO:0000313" key="8">
    <source>
        <dbReference type="Proteomes" id="UP001629432"/>
    </source>
</evidence>
<feature type="transmembrane region" description="Helical" evidence="5">
    <location>
        <begin position="315"/>
        <end position="334"/>
    </location>
</feature>
<evidence type="ECO:0000259" key="6">
    <source>
        <dbReference type="PROSITE" id="PS50850"/>
    </source>
</evidence>